<keyword evidence="1 2" id="KW-0690">Ribosome biogenesis</keyword>
<reference evidence="3 4" key="1">
    <citation type="journal article" date="2016" name="Nat. Commun.">
        <title>Thousands of microbial genomes shed light on interconnected biogeochemical processes in an aquifer system.</title>
        <authorList>
            <person name="Anantharaman K."/>
            <person name="Brown C.T."/>
            <person name="Hug L.A."/>
            <person name="Sharon I."/>
            <person name="Castelle C.J."/>
            <person name="Probst A.J."/>
            <person name="Thomas B.C."/>
            <person name="Singh A."/>
            <person name="Wilkins M.J."/>
            <person name="Karaoz U."/>
            <person name="Brodie E.L."/>
            <person name="Williams K.H."/>
            <person name="Hubbard S.S."/>
            <person name="Banfield J.F."/>
        </authorList>
    </citation>
    <scope>NUCLEOTIDE SEQUENCE [LARGE SCALE GENOMIC DNA]</scope>
</reference>
<dbReference type="STRING" id="1817828.A2722_04480"/>
<evidence type="ECO:0000313" key="3">
    <source>
        <dbReference type="EMBL" id="OGE88973.1"/>
    </source>
</evidence>
<evidence type="ECO:0000313" key="4">
    <source>
        <dbReference type="Proteomes" id="UP000178377"/>
    </source>
</evidence>
<evidence type="ECO:0000256" key="1">
    <source>
        <dbReference type="ARBA" id="ARBA00022517"/>
    </source>
</evidence>
<comment type="caution">
    <text evidence="3">The sequence shown here is derived from an EMBL/GenBank/DDBJ whole genome shotgun (WGS) entry which is preliminary data.</text>
</comment>
<comment type="subcellular location">
    <subcellularLocation>
        <location evidence="2">Cytoplasm</location>
    </subcellularLocation>
</comment>
<organism evidence="3 4">
    <name type="scientific">Candidatus Doudnabacteria bacterium RIFCSPHIGHO2_01_FULL_50_11</name>
    <dbReference type="NCBI Taxonomy" id="1817828"/>
    <lineage>
        <taxon>Bacteria</taxon>
        <taxon>Candidatus Doudnaibacteriota</taxon>
    </lineage>
</organism>
<keyword evidence="2" id="KW-0963">Cytoplasm</keyword>
<dbReference type="SUPFAM" id="SSF89919">
    <property type="entry name" value="Ribosome-binding factor A, RbfA"/>
    <property type="match status" value="1"/>
</dbReference>
<protein>
    <recommendedName>
        <fullName evidence="2">Ribosome-binding factor A</fullName>
    </recommendedName>
</protein>
<dbReference type="Pfam" id="PF02033">
    <property type="entry name" value="RBFA"/>
    <property type="match status" value="1"/>
</dbReference>
<dbReference type="Proteomes" id="UP000178377">
    <property type="component" value="Unassembled WGS sequence"/>
</dbReference>
<dbReference type="GO" id="GO:0043024">
    <property type="term" value="F:ribosomal small subunit binding"/>
    <property type="evidence" value="ECO:0007669"/>
    <property type="project" value="TreeGrafter"/>
</dbReference>
<dbReference type="AlphaFoldDB" id="A0A1F5PGE2"/>
<proteinExistence type="inferred from homology"/>
<dbReference type="InterPro" id="IPR023799">
    <property type="entry name" value="RbfA_dom_sf"/>
</dbReference>
<name>A0A1F5PGE2_9BACT</name>
<comment type="similarity">
    <text evidence="2">Belongs to the RbfA family.</text>
</comment>
<dbReference type="EMBL" id="MFEO01000027">
    <property type="protein sequence ID" value="OGE88973.1"/>
    <property type="molecule type" value="Genomic_DNA"/>
</dbReference>
<comment type="subunit">
    <text evidence="2">Monomer. Binds 30S ribosomal subunits, but not 50S ribosomal subunits or 70S ribosomes.</text>
</comment>
<dbReference type="Gene3D" id="3.30.300.20">
    <property type="match status" value="1"/>
</dbReference>
<gene>
    <name evidence="2" type="primary">rbfA</name>
    <name evidence="3" type="ORF">A2722_04480</name>
</gene>
<dbReference type="PANTHER" id="PTHR33515">
    <property type="entry name" value="RIBOSOME-BINDING FACTOR A, CHLOROPLASTIC-RELATED"/>
    <property type="match status" value="1"/>
</dbReference>
<dbReference type="GO" id="GO:0005829">
    <property type="term" value="C:cytosol"/>
    <property type="evidence" value="ECO:0007669"/>
    <property type="project" value="TreeGrafter"/>
</dbReference>
<dbReference type="GO" id="GO:0030490">
    <property type="term" value="P:maturation of SSU-rRNA"/>
    <property type="evidence" value="ECO:0007669"/>
    <property type="project" value="UniProtKB-UniRule"/>
</dbReference>
<comment type="function">
    <text evidence="2">One of several proteins that assist in the late maturation steps of the functional core of the 30S ribosomal subunit. Associates with free 30S ribosomal subunits (but not with 30S subunits that are part of 70S ribosomes or polysomes). Required for efficient processing of 16S rRNA. May interact with the 5'-terminal helix region of 16S rRNA.</text>
</comment>
<sequence length="112" mass="12657">MRQRKVNSFLKRLVSDILRDSDLPGITGLVTVTSVATTPDLREAKIWFSALKQDPDAVLAVLNRGLYEIQGRIYEAMTTRIVPKISFHIDTAPAFSEHIDSLIQQLHHENDT</sequence>
<dbReference type="InterPro" id="IPR015946">
    <property type="entry name" value="KH_dom-like_a/b"/>
</dbReference>
<evidence type="ECO:0000256" key="2">
    <source>
        <dbReference type="HAMAP-Rule" id="MF_00003"/>
    </source>
</evidence>
<dbReference type="HAMAP" id="MF_00003">
    <property type="entry name" value="RbfA"/>
    <property type="match status" value="1"/>
</dbReference>
<dbReference type="PANTHER" id="PTHR33515:SF1">
    <property type="entry name" value="RIBOSOME-BINDING FACTOR A, CHLOROPLASTIC-RELATED"/>
    <property type="match status" value="1"/>
</dbReference>
<dbReference type="InterPro" id="IPR000238">
    <property type="entry name" value="RbfA"/>
</dbReference>
<accession>A0A1F5PGE2</accession>